<keyword evidence="12" id="KW-1185">Reference proteome</keyword>
<feature type="compositionally biased region" description="Basic and acidic residues" evidence="9">
    <location>
        <begin position="469"/>
        <end position="479"/>
    </location>
</feature>
<dbReference type="Gene3D" id="3.40.140.10">
    <property type="entry name" value="Cytidine Deaminase, domain 2"/>
    <property type="match status" value="1"/>
</dbReference>
<keyword evidence="6" id="KW-0378">Hydrolase</keyword>
<dbReference type="EMBL" id="BPQB01000004">
    <property type="protein sequence ID" value="GJE86374.1"/>
    <property type="molecule type" value="Genomic_DNA"/>
</dbReference>
<feature type="compositionally biased region" description="Basic and acidic residues" evidence="9">
    <location>
        <begin position="287"/>
        <end position="307"/>
    </location>
</feature>
<feature type="region of interest" description="Disordered" evidence="9">
    <location>
        <begin position="461"/>
        <end position="511"/>
    </location>
</feature>
<dbReference type="GO" id="GO:0005768">
    <property type="term" value="C:endosome"/>
    <property type="evidence" value="ECO:0007669"/>
    <property type="project" value="TreeGrafter"/>
</dbReference>
<evidence type="ECO:0000313" key="11">
    <source>
        <dbReference type="EMBL" id="GJE86374.1"/>
    </source>
</evidence>
<evidence type="ECO:0000256" key="8">
    <source>
        <dbReference type="ARBA" id="ARBA00023049"/>
    </source>
</evidence>
<dbReference type="Pfam" id="PF08969">
    <property type="entry name" value="USP8_dimer"/>
    <property type="match status" value="1"/>
</dbReference>
<evidence type="ECO:0000313" key="12">
    <source>
        <dbReference type="Proteomes" id="UP000703269"/>
    </source>
</evidence>
<dbReference type="AlphaFoldDB" id="A0A9P3G2B4"/>
<feature type="compositionally biased region" description="Pro residues" evidence="9">
    <location>
        <begin position="484"/>
        <end position="502"/>
    </location>
</feature>
<accession>A0A9P3G2B4</accession>
<dbReference type="InterPro" id="IPR015063">
    <property type="entry name" value="USP8_dimer"/>
</dbReference>
<evidence type="ECO:0000256" key="5">
    <source>
        <dbReference type="ARBA" id="ARBA00022786"/>
    </source>
</evidence>
<dbReference type="Proteomes" id="UP000703269">
    <property type="component" value="Unassembled WGS sequence"/>
</dbReference>
<dbReference type="InterPro" id="IPR000555">
    <property type="entry name" value="JAMM/MPN+_dom"/>
</dbReference>
<evidence type="ECO:0000256" key="4">
    <source>
        <dbReference type="ARBA" id="ARBA00022723"/>
    </source>
</evidence>
<dbReference type="GO" id="GO:0046872">
    <property type="term" value="F:metal ion binding"/>
    <property type="evidence" value="ECO:0007669"/>
    <property type="project" value="UniProtKB-KW"/>
</dbReference>
<reference evidence="11 12" key="1">
    <citation type="submission" date="2021-08" db="EMBL/GenBank/DDBJ databases">
        <title>Draft Genome Sequence of Phanerochaete sordida strain YK-624.</title>
        <authorList>
            <person name="Mori T."/>
            <person name="Dohra H."/>
            <person name="Suzuki T."/>
            <person name="Kawagishi H."/>
            <person name="Hirai H."/>
        </authorList>
    </citation>
    <scope>NUCLEOTIDE SEQUENCE [LARGE SCALE GENOMIC DNA]</scope>
    <source>
        <strain evidence="11 12">YK-624</strain>
    </source>
</reference>
<dbReference type="GO" id="GO:0016020">
    <property type="term" value="C:membrane"/>
    <property type="evidence" value="ECO:0007669"/>
    <property type="project" value="TreeGrafter"/>
</dbReference>
<dbReference type="GO" id="GO:0070536">
    <property type="term" value="P:protein K63-linked deubiquitination"/>
    <property type="evidence" value="ECO:0007669"/>
    <property type="project" value="InterPro"/>
</dbReference>
<evidence type="ECO:0000256" key="7">
    <source>
        <dbReference type="ARBA" id="ARBA00022833"/>
    </source>
</evidence>
<sequence>MSSSAYPSASHATSRPTDSGQPRSIAELAAQTHNIRWDPKLPLKHWLRTAEKARKTGSSYQDAGDLEAAFLEFAKAATIVVEKLPTHRDYFTLLNADHRRNLAANGQDILECLDVLKKLLVERYENWRANPDGVPPHPDPNAIAQEVARRKQEELLRAQEEERTRQAFEAARIEDEWLRSNEQQRKVQGEAEWARRPKEARQRDSVEAHRAAEAREAAHQERMSMLRAEDEARRPSDEEERSRRRVEERRRQEQEGILRRQQEAEAAAREARRHVASSSSGSGYSRVDTDVYQRRSQEPETPARQDRSSASPHPSRPPSSSQQRPHADMYGAVPPRMPIENPTPYVDETDGEGRSASWNHSRQSYQTPTKTKHLNAGIMYPPPVTTTSPAPQDAGPIEYPNLMSQHQLKQGYVPSLRSMFSYPNTVPPDSAALLLETKPGGALYANLLPSRSTPADAVIPPYIPGMPIPDHRRPYDNHRGPAPSRAPPPVVQPPPPPPPPPQHQSSRASRIVRGASTEGEVQELKPVRLPRECLNRFVSIARVNTTKNKETCGLLLGKDQGSKYVVTTLLIPKQHSTSDTCTMDEEELVLMFTEERHLITLGWIHTHPTQSCFMSSVDLHTHSGFQRMLPESFAVVCAPNSSPSFGIFCLTDPGGLQVILECTAKEAFHPHPDVPIYTDCDKSHVQVKDLPLEIVDLRES</sequence>
<dbReference type="Pfam" id="PF01398">
    <property type="entry name" value="JAB"/>
    <property type="match status" value="1"/>
</dbReference>
<comment type="caution">
    <text evidence="11">The sequence shown here is derived from an EMBL/GenBank/DDBJ whole genome shotgun (WGS) entry which is preliminary data.</text>
</comment>
<dbReference type="SMART" id="SM00232">
    <property type="entry name" value="JAB_MPN"/>
    <property type="match status" value="1"/>
</dbReference>
<feature type="compositionally biased region" description="Low complexity" evidence="9">
    <location>
        <begin position="308"/>
        <end position="324"/>
    </location>
</feature>
<proteinExistence type="inferred from homology"/>
<dbReference type="InterPro" id="IPR044098">
    <property type="entry name" value="STAMBP/STALP-like_MPN"/>
</dbReference>
<evidence type="ECO:0000256" key="9">
    <source>
        <dbReference type="SAM" id="MobiDB-lite"/>
    </source>
</evidence>
<organism evidence="11 12">
    <name type="scientific">Phanerochaete sordida</name>
    <dbReference type="NCBI Taxonomy" id="48140"/>
    <lineage>
        <taxon>Eukaryota</taxon>
        <taxon>Fungi</taxon>
        <taxon>Dikarya</taxon>
        <taxon>Basidiomycota</taxon>
        <taxon>Agaricomycotina</taxon>
        <taxon>Agaricomycetes</taxon>
        <taxon>Polyporales</taxon>
        <taxon>Phanerochaetaceae</taxon>
        <taxon>Phanerochaete</taxon>
    </lineage>
</organism>
<dbReference type="InterPro" id="IPR037518">
    <property type="entry name" value="MPN"/>
</dbReference>
<protein>
    <submittedName>
        <fullName evidence="11">AMSH-like protease</fullName>
    </submittedName>
</protein>
<evidence type="ECO:0000256" key="3">
    <source>
        <dbReference type="ARBA" id="ARBA00022670"/>
    </source>
</evidence>
<dbReference type="Gene3D" id="1.20.58.80">
    <property type="entry name" value="Phosphotransferase system, lactose/cellobiose-type IIA subunit"/>
    <property type="match status" value="1"/>
</dbReference>
<gene>
    <name evidence="11" type="ORF">PsYK624_024540</name>
</gene>
<feature type="domain" description="MPN" evidence="10">
    <location>
        <begin position="526"/>
        <end position="656"/>
    </location>
</feature>
<dbReference type="PANTHER" id="PTHR12947">
    <property type="entry name" value="AMSH-LIKE PROTEASE"/>
    <property type="match status" value="1"/>
</dbReference>
<comment type="cofactor">
    <cofactor evidence="1">
        <name>Zn(2+)</name>
        <dbReference type="ChEBI" id="CHEBI:29105"/>
    </cofactor>
</comment>
<keyword evidence="8" id="KW-0482">Metalloprotease</keyword>
<dbReference type="OrthoDB" id="3640at2759"/>
<feature type="region of interest" description="Disordered" evidence="9">
    <location>
        <begin position="1"/>
        <end position="25"/>
    </location>
</feature>
<dbReference type="GO" id="GO:0006508">
    <property type="term" value="P:proteolysis"/>
    <property type="evidence" value="ECO:0007669"/>
    <property type="project" value="UniProtKB-KW"/>
</dbReference>
<feature type="compositionally biased region" description="Polar residues" evidence="9">
    <location>
        <begin position="1"/>
        <end position="22"/>
    </location>
</feature>
<comment type="similarity">
    <text evidence="2">Belongs to the peptidase M67C family.</text>
</comment>
<dbReference type="PROSITE" id="PS50249">
    <property type="entry name" value="MPN"/>
    <property type="match status" value="1"/>
</dbReference>
<feature type="compositionally biased region" description="Polar residues" evidence="9">
    <location>
        <begin position="356"/>
        <end position="369"/>
    </location>
</feature>
<keyword evidence="7" id="KW-0862">Zinc</keyword>
<dbReference type="GO" id="GO:0061578">
    <property type="term" value="F:K63-linked deubiquitinase activity"/>
    <property type="evidence" value="ECO:0007669"/>
    <property type="project" value="InterPro"/>
</dbReference>
<feature type="compositionally biased region" description="Basic and acidic residues" evidence="9">
    <location>
        <begin position="184"/>
        <end position="270"/>
    </location>
</feature>
<dbReference type="GO" id="GO:0140492">
    <property type="term" value="F:metal-dependent deubiquitinase activity"/>
    <property type="evidence" value="ECO:0007669"/>
    <property type="project" value="InterPro"/>
</dbReference>
<name>A0A9P3G2B4_9APHY</name>
<feature type="region of interest" description="Disordered" evidence="9">
    <location>
        <begin position="184"/>
        <end position="375"/>
    </location>
</feature>
<dbReference type="SUPFAM" id="SSF102712">
    <property type="entry name" value="JAB1/MPN domain"/>
    <property type="match status" value="1"/>
</dbReference>
<keyword evidence="5" id="KW-0833">Ubl conjugation pathway</keyword>
<dbReference type="PANTHER" id="PTHR12947:SF13">
    <property type="entry name" value="FI19924P1"/>
    <property type="match status" value="1"/>
</dbReference>
<evidence type="ECO:0000256" key="2">
    <source>
        <dbReference type="ARBA" id="ARBA00010981"/>
    </source>
</evidence>
<keyword evidence="3 11" id="KW-0645">Protease</keyword>
<evidence type="ECO:0000256" key="1">
    <source>
        <dbReference type="ARBA" id="ARBA00001947"/>
    </source>
</evidence>
<evidence type="ECO:0000256" key="6">
    <source>
        <dbReference type="ARBA" id="ARBA00022801"/>
    </source>
</evidence>
<dbReference type="CDD" id="cd08066">
    <property type="entry name" value="MPN_AMSH_like"/>
    <property type="match status" value="1"/>
</dbReference>
<evidence type="ECO:0000259" key="10">
    <source>
        <dbReference type="PROSITE" id="PS50249"/>
    </source>
</evidence>
<keyword evidence="4" id="KW-0479">Metal-binding</keyword>